<dbReference type="GO" id="GO:0030964">
    <property type="term" value="C:NADH dehydrogenase complex"/>
    <property type="evidence" value="ECO:0007669"/>
    <property type="project" value="TreeGrafter"/>
</dbReference>
<comment type="similarity">
    <text evidence="2 9">Belongs to the complex I subunit 3 family.</text>
</comment>
<comment type="function">
    <text evidence="9">Core subunit of the mitochondrial membrane respiratory chain NADH dehydrogenase (Complex I) which catalyzes electron transfer from NADH through the respiratory chain, using ubiquinone as an electron acceptor. Essential for the catalytic activity of complex I.</text>
</comment>
<comment type="catalytic activity">
    <reaction evidence="8 9">
        <text>a ubiquinone + NADH + 5 H(+)(in) = a ubiquinol + NAD(+) + 4 H(+)(out)</text>
        <dbReference type="Rhea" id="RHEA:29091"/>
        <dbReference type="Rhea" id="RHEA-COMP:9565"/>
        <dbReference type="Rhea" id="RHEA-COMP:9566"/>
        <dbReference type="ChEBI" id="CHEBI:15378"/>
        <dbReference type="ChEBI" id="CHEBI:16389"/>
        <dbReference type="ChEBI" id="CHEBI:17976"/>
        <dbReference type="ChEBI" id="CHEBI:57540"/>
        <dbReference type="ChEBI" id="CHEBI:57945"/>
        <dbReference type="EC" id="7.1.1.2"/>
    </reaction>
</comment>
<evidence type="ECO:0000256" key="1">
    <source>
        <dbReference type="ARBA" id="ARBA00004370"/>
    </source>
</evidence>
<keyword evidence="5 9" id="KW-0812">Transmembrane</keyword>
<evidence type="ECO:0000313" key="10">
    <source>
        <dbReference type="EMBL" id="AUW35234.1"/>
    </source>
</evidence>
<keyword evidence="9 10" id="KW-0496">Mitochondrion</keyword>
<protein>
    <recommendedName>
        <fullName evidence="3 9">NADH-ubiquinone oxidoreductase chain 3</fullName>
        <ecNumber evidence="9">7.1.1.2</ecNumber>
    </recommendedName>
</protein>
<evidence type="ECO:0000256" key="4">
    <source>
        <dbReference type="ARBA" id="ARBA00022448"/>
    </source>
</evidence>
<dbReference type="GO" id="GO:0008137">
    <property type="term" value="F:NADH dehydrogenase (ubiquinone) activity"/>
    <property type="evidence" value="ECO:0007669"/>
    <property type="project" value="UniProtKB-UniRule"/>
</dbReference>
<proteinExistence type="inferred from homology"/>
<evidence type="ECO:0000256" key="3">
    <source>
        <dbReference type="ARBA" id="ARBA00021007"/>
    </source>
</evidence>
<geneLocation type="mitochondrion" evidence="10"/>
<keyword evidence="4 9" id="KW-0813">Transport</keyword>
<evidence type="ECO:0000256" key="5">
    <source>
        <dbReference type="ARBA" id="ARBA00022692"/>
    </source>
</evidence>
<dbReference type="AlphaFoldDB" id="A0A343TAR0"/>
<dbReference type="InterPro" id="IPR000440">
    <property type="entry name" value="NADH_UbQ/plastoQ_OxRdtase_su3"/>
</dbReference>
<comment type="subcellular location">
    <subcellularLocation>
        <location evidence="1">Membrane</location>
    </subcellularLocation>
    <subcellularLocation>
        <location evidence="9">Mitochondrion membrane</location>
        <topology evidence="9">Multi-pass membrane protein</topology>
    </subcellularLocation>
</comment>
<feature type="transmembrane region" description="Helical" evidence="9">
    <location>
        <begin position="84"/>
        <end position="104"/>
    </location>
</feature>
<evidence type="ECO:0000256" key="8">
    <source>
        <dbReference type="ARBA" id="ARBA00049551"/>
    </source>
</evidence>
<dbReference type="EMBL" id="MG428625">
    <property type="protein sequence ID" value="AUW35234.1"/>
    <property type="molecule type" value="Genomic_DNA"/>
</dbReference>
<dbReference type="Gene3D" id="1.20.58.1610">
    <property type="entry name" value="NADH:ubiquinone/plastoquinone oxidoreductase, chain 3"/>
    <property type="match status" value="1"/>
</dbReference>
<feature type="transmembrane region" description="Helical" evidence="9">
    <location>
        <begin position="6"/>
        <end position="25"/>
    </location>
</feature>
<evidence type="ECO:0000256" key="9">
    <source>
        <dbReference type="RuleBase" id="RU003640"/>
    </source>
</evidence>
<evidence type="ECO:0000256" key="2">
    <source>
        <dbReference type="ARBA" id="ARBA00008472"/>
    </source>
</evidence>
<gene>
    <name evidence="10" type="primary">ND3</name>
</gene>
<dbReference type="InterPro" id="IPR038430">
    <property type="entry name" value="NDAH_ubi_oxred_su3_sf"/>
</dbReference>
<keyword evidence="9" id="KW-0679">Respiratory chain</keyword>
<dbReference type="Pfam" id="PF00507">
    <property type="entry name" value="Oxidored_q4"/>
    <property type="match status" value="1"/>
</dbReference>
<keyword evidence="9" id="KW-0830">Ubiquinone</keyword>
<dbReference type="EC" id="7.1.1.2" evidence="9"/>
<reference evidence="10" key="1">
    <citation type="journal article" date="2017" name="Mitochondrial DNA Part B Resour">
        <title>Mitochondrial genome of Dinophilus gyrociliatus (Annelida: Dinophilidae).</title>
        <authorList>
            <person name="David K.T."/>
            <person name="Halanych K.M."/>
        </authorList>
    </citation>
    <scope>NUCLEOTIDE SEQUENCE</scope>
</reference>
<dbReference type="PANTHER" id="PTHR11058">
    <property type="entry name" value="NADH-UBIQUINONE OXIDOREDUCTASE CHAIN 3"/>
    <property type="match status" value="1"/>
</dbReference>
<keyword evidence="9" id="KW-0520">NAD</keyword>
<keyword evidence="9" id="KW-0249">Electron transport</keyword>
<feature type="transmembrane region" description="Helical" evidence="9">
    <location>
        <begin position="57"/>
        <end position="78"/>
    </location>
</feature>
<evidence type="ECO:0000256" key="6">
    <source>
        <dbReference type="ARBA" id="ARBA00022989"/>
    </source>
</evidence>
<keyword evidence="9" id="KW-1278">Translocase</keyword>
<organism evidence="10">
    <name type="scientific">Dinophilus gyrociliatus</name>
    <dbReference type="NCBI Taxonomy" id="120995"/>
    <lineage>
        <taxon>Eukaryota</taxon>
        <taxon>Metazoa</taxon>
        <taxon>Spiralia</taxon>
        <taxon>Lophotrochozoa</taxon>
        <taxon>Annelida</taxon>
        <taxon>Polychaeta</taxon>
        <taxon>Polychaeta incertae sedis</taxon>
        <taxon>Dinophilidae</taxon>
        <taxon>Dinophilus</taxon>
    </lineage>
</organism>
<keyword evidence="6 9" id="KW-1133">Transmembrane helix</keyword>
<name>A0A343TAR0_9ANNE</name>
<accession>A0A343TAR0</accession>
<dbReference type="PANTHER" id="PTHR11058:SF9">
    <property type="entry name" value="NADH-UBIQUINONE OXIDOREDUCTASE CHAIN 3"/>
    <property type="match status" value="1"/>
</dbReference>
<sequence length="115" mass="13148">MFTNLYVMILSTIVPIAVLMAALMLSQRSSMDRDKLSPFECGFDPMKSARIPFSMRFFLLTIIFLVFDIEIVLLMPLVSFSNLASTYPMILSISFVIILIVGLFHEWNQGSLEWT</sequence>
<dbReference type="GO" id="GO:0031966">
    <property type="term" value="C:mitochondrial membrane"/>
    <property type="evidence" value="ECO:0007669"/>
    <property type="project" value="UniProtKB-SubCell"/>
</dbReference>
<keyword evidence="7 9" id="KW-0472">Membrane</keyword>
<evidence type="ECO:0000256" key="7">
    <source>
        <dbReference type="ARBA" id="ARBA00023136"/>
    </source>
</evidence>